<comment type="subunit">
    <text evidence="2">Heterodimer of SbcC and SbcD.</text>
</comment>
<dbReference type="eggNOG" id="COG1196">
    <property type="taxonomic scope" value="Bacteria"/>
</dbReference>
<dbReference type="GO" id="GO:0016887">
    <property type="term" value="F:ATP hydrolysis activity"/>
    <property type="evidence" value="ECO:0007669"/>
    <property type="project" value="InterPro"/>
</dbReference>
<dbReference type="Gene3D" id="3.40.50.300">
    <property type="entry name" value="P-loop containing nucleotide triphosphate hydrolases"/>
    <property type="match status" value="2"/>
</dbReference>
<dbReference type="PATRIC" id="fig|1173020.3.peg.5249"/>
<comment type="similarity">
    <text evidence="1">Belongs to the SMC family. SbcC subfamily.</text>
</comment>
<feature type="domain" description="Rad50/SbcC-type AAA" evidence="5">
    <location>
        <begin position="6"/>
        <end position="239"/>
    </location>
</feature>
<evidence type="ECO:0000313" key="6">
    <source>
        <dbReference type="EMBL" id="AFY95513.1"/>
    </source>
</evidence>
<accession>K9ULH2</accession>
<dbReference type="PANTHER" id="PTHR32114:SF2">
    <property type="entry name" value="ABC TRANSPORTER ABCH.3"/>
    <property type="match status" value="1"/>
</dbReference>
<dbReference type="Pfam" id="PF13476">
    <property type="entry name" value="AAA_23"/>
    <property type="match status" value="1"/>
</dbReference>
<dbReference type="KEGG" id="cmp:Cha6605_4594"/>
<dbReference type="STRING" id="1173020.Cha6605_4594"/>
<dbReference type="GO" id="GO:0006302">
    <property type="term" value="P:double-strand break repair"/>
    <property type="evidence" value="ECO:0007669"/>
    <property type="project" value="InterPro"/>
</dbReference>
<dbReference type="SUPFAM" id="SSF52540">
    <property type="entry name" value="P-loop containing nucleoside triphosphate hydrolases"/>
    <property type="match status" value="2"/>
</dbReference>
<dbReference type="OrthoDB" id="9795626at2"/>
<evidence type="ECO:0000256" key="4">
    <source>
        <dbReference type="SAM" id="Coils"/>
    </source>
</evidence>
<evidence type="ECO:0000259" key="5">
    <source>
        <dbReference type="Pfam" id="PF13476"/>
    </source>
</evidence>
<proteinExistence type="inferred from homology"/>
<evidence type="ECO:0000313" key="7">
    <source>
        <dbReference type="Proteomes" id="UP000010366"/>
    </source>
</evidence>
<gene>
    <name evidence="6" type="ORF">Cha6605_4594</name>
</gene>
<dbReference type="EMBL" id="CP003600">
    <property type="protein sequence ID" value="AFY95513.1"/>
    <property type="molecule type" value="Genomic_DNA"/>
</dbReference>
<dbReference type="RefSeq" id="WP_015161611.1">
    <property type="nucleotide sequence ID" value="NC_019697.1"/>
</dbReference>
<keyword evidence="7" id="KW-1185">Reference proteome</keyword>
<sequence length="692" mass="80166">MKLTAIRLCNFRQFYGETPEVRLANDNDRNTTIIHGNNGAGKTTLLNAFTWVLYEKFTAAFAESQQLVNKRAIAEAEIGTAVDTWVEVAWEHDGKRYRAKRMCRAYKQPDTVNIVNNELLYLYIGDADGKWLHPQQPPDEIIGRILPASLHQYFFFDGERIEQIVRQDKRLEIAEATKILLGVEVLNRAIKHLGEAKKTLETELAQIGDTATKDLLKSQQQCQQEIDNIESRQAEIEREIANFKEIEREINNYLLELTAATAIQQQRQELESNKAIHQTQLRQAQSAIKQLISTQAYTVLLPNLTLKFQHLVAELRDRGELNQGISREFIARLIQHQNCLCGAELRPNTPAYIQMQTWLSRASIAVIEETTMRLITQVEDFQAQGDEFWQAIDLQQQIVTTARSEISQLEIQIDRLETQLRQDTNLEISNLQKRLDDIEIKVRDLILTQGQNKQQIFHLEGQVRSLAKQITKQQANQDRQSLAQRRLQATRSAIEELIVMRDRQEQQFRVELERQVQRIFQTISVTPYLPKITEKYELMLVENTRGVETIVAASTGENQILSLSFIGGIIERVREWSEQKLLTVPQSNTFPIVMDSPFGSLDRISRRQIAQILPQLASQLIVLVTKTQWRDEVETEMQSKIGKQYVLTYYTSKLDSPEDYLEIDRHRYPLIQHSPNDFDYTEIVEIEDKRQN</sequence>
<dbReference type="Proteomes" id="UP000010366">
    <property type="component" value="Chromosome"/>
</dbReference>
<dbReference type="PANTHER" id="PTHR32114">
    <property type="entry name" value="ABC TRANSPORTER ABCH.3"/>
    <property type="match status" value="1"/>
</dbReference>
<reference evidence="6 7" key="1">
    <citation type="submission" date="2012-05" db="EMBL/GenBank/DDBJ databases">
        <title>Finished chromosome of genome of Chamaesiphon sp. PCC 6605.</title>
        <authorList>
            <consortium name="US DOE Joint Genome Institute"/>
            <person name="Gugger M."/>
            <person name="Coursin T."/>
            <person name="Rippka R."/>
            <person name="Tandeau De Marsac N."/>
            <person name="Huntemann M."/>
            <person name="Wei C.-L."/>
            <person name="Han J."/>
            <person name="Detter J.C."/>
            <person name="Han C."/>
            <person name="Tapia R."/>
            <person name="Chen A."/>
            <person name="Kyrpides N."/>
            <person name="Mavromatis K."/>
            <person name="Markowitz V."/>
            <person name="Szeto E."/>
            <person name="Ivanova N."/>
            <person name="Pagani I."/>
            <person name="Pati A."/>
            <person name="Goodwin L."/>
            <person name="Nordberg H.P."/>
            <person name="Cantor M.N."/>
            <person name="Hua S.X."/>
            <person name="Woyke T."/>
            <person name="Kerfeld C.A."/>
        </authorList>
    </citation>
    <scope>NUCLEOTIDE SEQUENCE [LARGE SCALE GENOMIC DNA]</scope>
    <source>
        <strain evidence="7">ATCC 27169 / PCC 6605</strain>
    </source>
</reference>
<dbReference type="HOGENOM" id="CLU_024631_1_0_3"/>
<dbReference type="InterPro" id="IPR038729">
    <property type="entry name" value="Rad50/SbcC_AAA"/>
</dbReference>
<protein>
    <recommendedName>
        <fullName evidence="3">Nuclease SbcCD subunit C</fullName>
    </recommendedName>
</protein>
<evidence type="ECO:0000256" key="3">
    <source>
        <dbReference type="ARBA" id="ARBA00013368"/>
    </source>
</evidence>
<keyword evidence="4" id="KW-0175">Coiled coil</keyword>
<organism evidence="6 7">
    <name type="scientific">Chamaesiphon minutus (strain ATCC 27169 / PCC 6605)</name>
    <dbReference type="NCBI Taxonomy" id="1173020"/>
    <lineage>
        <taxon>Bacteria</taxon>
        <taxon>Bacillati</taxon>
        <taxon>Cyanobacteriota</taxon>
        <taxon>Cyanophyceae</taxon>
        <taxon>Gomontiellales</taxon>
        <taxon>Chamaesiphonaceae</taxon>
        <taxon>Chamaesiphon</taxon>
    </lineage>
</organism>
<dbReference type="InterPro" id="IPR027417">
    <property type="entry name" value="P-loop_NTPase"/>
</dbReference>
<dbReference type="AlphaFoldDB" id="K9ULH2"/>
<feature type="coiled-coil region" evidence="4">
    <location>
        <begin position="399"/>
        <end position="448"/>
    </location>
</feature>
<evidence type="ECO:0000256" key="2">
    <source>
        <dbReference type="ARBA" id="ARBA00011322"/>
    </source>
</evidence>
<feature type="coiled-coil region" evidence="4">
    <location>
        <begin position="183"/>
        <end position="287"/>
    </location>
</feature>
<name>K9ULH2_CHAP6</name>
<evidence type="ECO:0000256" key="1">
    <source>
        <dbReference type="ARBA" id="ARBA00006930"/>
    </source>
</evidence>